<keyword evidence="2" id="KW-1185">Reference proteome</keyword>
<dbReference type="AlphaFoldDB" id="A0A1I2C6W8"/>
<protein>
    <submittedName>
        <fullName evidence="1">Uncharacterized protein</fullName>
    </submittedName>
</protein>
<sequence>MMLNKIFFFYLFCICLPCLSISSFTREYHPIHLSITDVEHNPKDQSLEIVHKVFIDDLEKILESTYRTRLHLATDKEHADTDKFIVDYLKKHFTLEIDGKSYVPDFHGKFVNAKEDIFAVWILAKVEGIAQIKTIKHSNTILMDLYDDQENFTHFKYLGKRKSTRFKYQEKIDEISF</sequence>
<dbReference type="EMBL" id="FONY01000004">
    <property type="protein sequence ID" value="SFE64079.1"/>
    <property type="molecule type" value="Genomic_DNA"/>
</dbReference>
<evidence type="ECO:0000313" key="2">
    <source>
        <dbReference type="Proteomes" id="UP000199513"/>
    </source>
</evidence>
<reference evidence="1 2" key="1">
    <citation type="submission" date="2016-10" db="EMBL/GenBank/DDBJ databases">
        <authorList>
            <person name="de Groot N.N."/>
        </authorList>
    </citation>
    <scope>NUCLEOTIDE SEQUENCE [LARGE SCALE GENOMIC DNA]</scope>
    <source>
        <strain>GEY</strain>
        <strain evidence="2">DSM 9560</strain>
    </source>
</reference>
<gene>
    <name evidence="1" type="ORF">SAMN04488541_1004114</name>
</gene>
<accession>A0A1I2C6W8</accession>
<dbReference type="STRING" id="1003.SAMN04488541_1004114"/>
<name>A0A1I2C6W8_9BACT</name>
<organism evidence="1 2">
    <name type="scientific">Thermoflexibacter ruber</name>
    <dbReference type="NCBI Taxonomy" id="1003"/>
    <lineage>
        <taxon>Bacteria</taxon>
        <taxon>Pseudomonadati</taxon>
        <taxon>Bacteroidota</taxon>
        <taxon>Cytophagia</taxon>
        <taxon>Cytophagales</taxon>
        <taxon>Thermoflexibacteraceae</taxon>
        <taxon>Thermoflexibacter</taxon>
    </lineage>
</organism>
<dbReference type="Proteomes" id="UP000199513">
    <property type="component" value="Unassembled WGS sequence"/>
</dbReference>
<proteinExistence type="predicted"/>
<evidence type="ECO:0000313" key="1">
    <source>
        <dbReference type="EMBL" id="SFE64079.1"/>
    </source>
</evidence>
<dbReference type="Pfam" id="PF20420">
    <property type="entry name" value="DUF6702"/>
    <property type="match status" value="1"/>
</dbReference>
<dbReference type="InterPro" id="IPR046525">
    <property type="entry name" value="DUF6702"/>
</dbReference>